<evidence type="ECO:0000313" key="3">
    <source>
        <dbReference type="EMBL" id="MBA2115584.1"/>
    </source>
</evidence>
<accession>A0A7V8V6G6</accession>
<evidence type="ECO:0000256" key="1">
    <source>
        <dbReference type="SAM" id="MobiDB-lite"/>
    </source>
</evidence>
<dbReference type="Proteomes" id="UP000551616">
    <property type="component" value="Unassembled WGS sequence"/>
</dbReference>
<feature type="compositionally biased region" description="Polar residues" evidence="1">
    <location>
        <begin position="344"/>
        <end position="363"/>
    </location>
</feature>
<dbReference type="EMBL" id="JABRWO010000007">
    <property type="protein sequence ID" value="MBA2115584.1"/>
    <property type="molecule type" value="Genomic_DNA"/>
</dbReference>
<keyword evidence="4" id="KW-1185">Reference proteome</keyword>
<dbReference type="RefSeq" id="WP_207397014.1">
    <property type="nucleotide sequence ID" value="NZ_JABRWO010000007.1"/>
</dbReference>
<evidence type="ECO:0000256" key="2">
    <source>
        <dbReference type="SAM" id="SignalP"/>
    </source>
</evidence>
<comment type="caution">
    <text evidence="3">The sequence shown here is derived from an EMBL/GenBank/DDBJ whole genome shotgun (WGS) entry which is preliminary data.</text>
</comment>
<proteinExistence type="predicted"/>
<feature type="chain" id="PRO_5030667802" description="Lipoprotein" evidence="2">
    <location>
        <begin position="24"/>
        <end position="775"/>
    </location>
</feature>
<evidence type="ECO:0000313" key="4">
    <source>
        <dbReference type="Proteomes" id="UP000551616"/>
    </source>
</evidence>
<evidence type="ECO:0008006" key="5">
    <source>
        <dbReference type="Google" id="ProtNLM"/>
    </source>
</evidence>
<sequence length="775" mass="86121">MKSFHTIALLGRFSMMAVLTTFAAAATGCSGGLDRDQVTELIQSKPAHQLPVSDRHISNIELEHQQGNRWKVDFDCTESAAADWLTELDPAALKKGLADSVAAYEAALNQHTQVRWPEREPLVAMKKDIDDSRLPRLFRAATKAGEEIKWRGTAMITDDESGMKISSVTIVKPFPVDFDSLSTKGEMGDDAAVSDGSSADPIVRLRTRHSDFVKQLKQAEATVNSRLTHERTALNSLVNGETVVSGPMVGRTNSPSMVTFQFEMSDEEGAVNVVAIDSQDTFSRAVFDGMLSLPPTPTAKPRVNVEHDGWKLNLNNADSSLSPLSRVAAEGLNLHFDRASGQYNLADQTRSTPLTASESTSDEPVSKRLTDLQQVGAQTKGTESISGFADRQLAMTVTQFDEPTGNLRVLFEDKSSPFTFAVFEGKYRTQSPHHLGLPIQLKQVTYGTAHDRSADDSQLFTRGSNYTLTLLPTEKGFIGRYRKAELTLGETTVNEKVIDGASRWKDVVTTGSIWRGTKQWRSKAVEEVTLRVAEVRNEGKYVRLLMEKKDRPLDFVVYEGSWNQTHGRIDGYSLTTLQKGKNTTTDNETFEVFFSRTETNDAKKFRLSPSGETLYGLSKGGEIATLKRDDTSAPSEAYTTAAMMKKWPAVLQSGREWNGQYTNVRVKETTNINMKVLEYELEGKRVTVEITAEADRRVKGVYQGSVNLTDPAINGFTLVLARQKDHLSKITLFNKDWEEKFVLRYDATNERLIGRSGDYQGLLSHMTLNSETKED</sequence>
<dbReference type="AlphaFoldDB" id="A0A7V8V6G6"/>
<keyword evidence="2" id="KW-0732">Signal</keyword>
<gene>
    <name evidence="3" type="ORF">HOV93_27660</name>
</gene>
<protein>
    <recommendedName>
        <fullName evidence="5">Lipoprotein</fullName>
    </recommendedName>
</protein>
<dbReference type="PROSITE" id="PS51257">
    <property type="entry name" value="PROKAR_LIPOPROTEIN"/>
    <property type="match status" value="1"/>
</dbReference>
<feature type="region of interest" description="Disordered" evidence="1">
    <location>
        <begin position="344"/>
        <end position="366"/>
    </location>
</feature>
<reference evidence="3 4" key="1">
    <citation type="submission" date="2020-05" db="EMBL/GenBank/DDBJ databases">
        <title>Bremerella alba sp. nov., a novel planctomycete isolated from the surface of the macroalga Fucus spiralis.</title>
        <authorList>
            <person name="Godinho O."/>
            <person name="Botelho R."/>
            <person name="Albuquerque L."/>
            <person name="Wiegand S."/>
            <person name="Da Costa M.S."/>
            <person name="Lobo-Da-Cunha A."/>
            <person name="Jogler C."/>
            <person name="Lage O.M."/>
        </authorList>
    </citation>
    <scope>NUCLEOTIDE SEQUENCE [LARGE SCALE GENOMIC DNA]</scope>
    <source>
        <strain evidence="3 4">FF15</strain>
    </source>
</reference>
<feature type="signal peptide" evidence="2">
    <location>
        <begin position="1"/>
        <end position="23"/>
    </location>
</feature>
<organism evidence="3 4">
    <name type="scientific">Bremerella alba</name>
    <dbReference type="NCBI Taxonomy" id="980252"/>
    <lineage>
        <taxon>Bacteria</taxon>
        <taxon>Pseudomonadati</taxon>
        <taxon>Planctomycetota</taxon>
        <taxon>Planctomycetia</taxon>
        <taxon>Pirellulales</taxon>
        <taxon>Pirellulaceae</taxon>
        <taxon>Bremerella</taxon>
    </lineage>
</organism>
<name>A0A7V8V6G6_9BACT</name>